<protein>
    <recommendedName>
        <fullName evidence="7">CCHC-type domain-containing protein</fullName>
    </recommendedName>
</protein>
<dbReference type="InterPro" id="IPR050951">
    <property type="entry name" value="Retrovirus_Pol_polyprotein"/>
</dbReference>
<evidence type="ECO:0000256" key="4">
    <source>
        <dbReference type="ARBA" id="ARBA00022759"/>
    </source>
</evidence>
<dbReference type="InterPro" id="IPR043502">
    <property type="entry name" value="DNA/RNA_pol_sf"/>
</dbReference>
<dbReference type="Gene3D" id="3.10.10.10">
    <property type="entry name" value="HIV Type 1 Reverse Transcriptase, subunit A, domain 1"/>
    <property type="match status" value="1"/>
</dbReference>
<dbReference type="Proteomes" id="UP000030758">
    <property type="component" value="Unassembled WGS sequence"/>
</dbReference>
<organism evidence="8">
    <name type="scientific">Trichuris suis</name>
    <name type="common">pig whipworm</name>
    <dbReference type="NCBI Taxonomy" id="68888"/>
    <lineage>
        <taxon>Eukaryota</taxon>
        <taxon>Metazoa</taxon>
        <taxon>Ecdysozoa</taxon>
        <taxon>Nematoda</taxon>
        <taxon>Enoplea</taxon>
        <taxon>Dorylaimia</taxon>
        <taxon>Trichinellida</taxon>
        <taxon>Trichuridae</taxon>
        <taxon>Trichuris</taxon>
    </lineage>
</organism>
<dbReference type="InterPro" id="IPR021109">
    <property type="entry name" value="Peptidase_aspartic_dom_sf"/>
</dbReference>
<evidence type="ECO:0000256" key="6">
    <source>
        <dbReference type="SAM" id="MobiDB-lite"/>
    </source>
</evidence>
<keyword evidence="2" id="KW-0548">Nucleotidyltransferase</keyword>
<evidence type="ECO:0000256" key="1">
    <source>
        <dbReference type="ARBA" id="ARBA00022679"/>
    </source>
</evidence>
<keyword evidence="3" id="KW-0540">Nuclease</keyword>
<evidence type="ECO:0000313" key="8">
    <source>
        <dbReference type="EMBL" id="KFD60557.1"/>
    </source>
</evidence>
<dbReference type="Gene3D" id="2.40.70.10">
    <property type="entry name" value="Acid Proteases"/>
    <property type="match status" value="1"/>
</dbReference>
<dbReference type="Pfam" id="PF00098">
    <property type="entry name" value="zf-CCHC"/>
    <property type="match status" value="1"/>
</dbReference>
<dbReference type="PANTHER" id="PTHR37984:SF5">
    <property type="entry name" value="PROTEIN NYNRIN-LIKE"/>
    <property type="match status" value="1"/>
</dbReference>
<feature type="domain" description="CCHC-type" evidence="7">
    <location>
        <begin position="237"/>
        <end position="251"/>
    </location>
</feature>
<dbReference type="InterPro" id="IPR001878">
    <property type="entry name" value="Znf_CCHC"/>
</dbReference>
<keyword evidence="5" id="KW-0862">Zinc</keyword>
<feature type="compositionally biased region" description="Basic residues" evidence="6">
    <location>
        <begin position="283"/>
        <end position="292"/>
    </location>
</feature>
<dbReference type="InterPro" id="IPR043128">
    <property type="entry name" value="Rev_trsase/Diguanyl_cyclase"/>
</dbReference>
<dbReference type="PANTHER" id="PTHR37984">
    <property type="entry name" value="PROTEIN CBG26694"/>
    <property type="match status" value="1"/>
</dbReference>
<dbReference type="Gene3D" id="4.10.60.10">
    <property type="entry name" value="Zinc finger, CCHC-type"/>
    <property type="match status" value="1"/>
</dbReference>
<keyword evidence="4" id="KW-0378">Hydrolase</keyword>
<dbReference type="PROSITE" id="PS50158">
    <property type="entry name" value="ZF_CCHC"/>
    <property type="match status" value="1"/>
</dbReference>
<dbReference type="GO" id="GO:0008270">
    <property type="term" value="F:zinc ion binding"/>
    <property type="evidence" value="ECO:0007669"/>
    <property type="project" value="UniProtKB-KW"/>
</dbReference>
<keyword evidence="5" id="KW-0863">Zinc-finger</keyword>
<dbReference type="CDD" id="cd01647">
    <property type="entry name" value="RT_LTR"/>
    <property type="match status" value="1"/>
</dbReference>
<dbReference type="GO" id="GO:0019899">
    <property type="term" value="F:enzyme binding"/>
    <property type="evidence" value="ECO:0007669"/>
    <property type="project" value="UniProtKB-ARBA"/>
</dbReference>
<feature type="region of interest" description="Disordered" evidence="6">
    <location>
        <begin position="272"/>
        <end position="292"/>
    </location>
</feature>
<evidence type="ECO:0000256" key="3">
    <source>
        <dbReference type="ARBA" id="ARBA00022722"/>
    </source>
</evidence>
<dbReference type="CDD" id="cd00303">
    <property type="entry name" value="retropepsin_like"/>
    <property type="match status" value="1"/>
</dbReference>
<dbReference type="EMBL" id="KL367661">
    <property type="protein sequence ID" value="KFD60557.1"/>
    <property type="molecule type" value="Genomic_DNA"/>
</dbReference>
<dbReference type="SUPFAM" id="SSF50630">
    <property type="entry name" value="Acid proteases"/>
    <property type="match status" value="1"/>
</dbReference>
<dbReference type="GO" id="GO:0004190">
    <property type="term" value="F:aspartic-type endopeptidase activity"/>
    <property type="evidence" value="ECO:0007669"/>
    <property type="project" value="InterPro"/>
</dbReference>
<dbReference type="InterPro" id="IPR001969">
    <property type="entry name" value="Aspartic_peptidase_AS"/>
</dbReference>
<dbReference type="GO" id="GO:0006508">
    <property type="term" value="P:proteolysis"/>
    <property type="evidence" value="ECO:0007669"/>
    <property type="project" value="InterPro"/>
</dbReference>
<dbReference type="SUPFAM" id="SSF56672">
    <property type="entry name" value="DNA/RNA polymerases"/>
    <property type="match status" value="1"/>
</dbReference>
<sequence>MSADEVTGNGSSGIMNCVSLPRPFDEGNFGEWLLRFDICSSANNWNDEVKARRLPTLLEGEAFLAYQRLPDDVRRNYGRLTTELKNSLQPPGSARAAFVQFESMRWRTGESVRAFVHRLTQALDLAVPGLDTRSRDRVLLQRFLSALPELHRRQVLLQGEIDSVEEAIQKTQILLSFDEMPLMPAATVAVPANAPAQEKTVRDEDRWRTIDRRIDELSEQLSMLTMRPPEQLEGLECYVCGRIGHFARNCRANRNGRSLTHSVQNALSDRMRLSSGPTAPRVSRWRGPRRSTYRTEQVSASNSHLTSTIIDHSAKVNFQNNVCMIPACINDYCCDVMIDTGSSVSLLSDRVVQALAKEDTVNGIPLIRLLNASRQPVTVKGEITLRVSVGKLAHPFKFIVVQNLVADAILGMDFLVKNGANVDLQKRCISSPYIGIVNFKQPALQLMSKSNLCYVHSHCALLPHYEDSESVENDDRMECEVPWFGNATKCELPVAPTIYNGLLGNFKSLFVAKPGRTNLAKRAIITEGNPVRVPPRRIPEQFRNTVHQRIEQMLNEGIIRRSQSPWLAPAVFTCKKDGSLRLCVDYRQLNKRTRKDSYPLPLPDEVQGKLKGATKFSVLDLHCGFWQLPVREEDVEKTAFSPGPGMGLYEFLTMPFGLTNGPSSFQRLMDVVLEGIDFAMVYMDEH</sequence>
<dbReference type="GO" id="GO:0003676">
    <property type="term" value="F:nucleic acid binding"/>
    <property type="evidence" value="ECO:0007669"/>
    <property type="project" value="InterPro"/>
</dbReference>
<dbReference type="SUPFAM" id="SSF57756">
    <property type="entry name" value="Retrovirus zinc finger-like domains"/>
    <property type="match status" value="1"/>
</dbReference>
<dbReference type="GO" id="GO:0016779">
    <property type="term" value="F:nucleotidyltransferase activity"/>
    <property type="evidence" value="ECO:0007669"/>
    <property type="project" value="UniProtKB-KW"/>
</dbReference>
<keyword evidence="4" id="KW-0255">Endonuclease</keyword>
<name>A0A085MTL1_9BILA</name>
<proteinExistence type="predicted"/>
<reference evidence="8" key="1">
    <citation type="journal article" date="2014" name="Nat. Genet.">
        <title>Genome and transcriptome of the porcine whipworm Trichuris suis.</title>
        <authorList>
            <person name="Jex A.R."/>
            <person name="Nejsum P."/>
            <person name="Schwarz E.M."/>
            <person name="Hu L."/>
            <person name="Young N.D."/>
            <person name="Hall R.S."/>
            <person name="Korhonen P.K."/>
            <person name="Liao S."/>
            <person name="Thamsborg S."/>
            <person name="Xia J."/>
            <person name="Xu P."/>
            <person name="Wang S."/>
            <person name="Scheerlinck J.P."/>
            <person name="Hofmann A."/>
            <person name="Sternberg P.W."/>
            <person name="Wang J."/>
            <person name="Gasser R.B."/>
        </authorList>
    </citation>
    <scope>NUCLEOTIDE SEQUENCE [LARGE SCALE GENOMIC DNA]</scope>
    <source>
        <strain evidence="8">DCEP-RM93F</strain>
    </source>
</reference>
<accession>A0A085MTL1</accession>
<dbReference type="InterPro" id="IPR000477">
    <property type="entry name" value="RT_dom"/>
</dbReference>
<dbReference type="SMART" id="SM00343">
    <property type="entry name" value="ZnF_C2HC"/>
    <property type="match status" value="1"/>
</dbReference>
<keyword evidence="5" id="KW-0479">Metal-binding</keyword>
<evidence type="ECO:0000256" key="5">
    <source>
        <dbReference type="PROSITE-ProRule" id="PRU00047"/>
    </source>
</evidence>
<evidence type="ECO:0000256" key="2">
    <source>
        <dbReference type="ARBA" id="ARBA00022695"/>
    </source>
</evidence>
<dbReference type="Pfam" id="PF13975">
    <property type="entry name" value="gag-asp_proteas"/>
    <property type="match status" value="1"/>
</dbReference>
<dbReference type="PROSITE" id="PS00141">
    <property type="entry name" value="ASP_PROTEASE"/>
    <property type="match status" value="1"/>
</dbReference>
<dbReference type="Pfam" id="PF00078">
    <property type="entry name" value="RVT_1"/>
    <property type="match status" value="1"/>
</dbReference>
<keyword evidence="1" id="KW-0808">Transferase</keyword>
<dbReference type="AlphaFoldDB" id="A0A085MTL1"/>
<dbReference type="Gene3D" id="3.30.70.270">
    <property type="match status" value="1"/>
</dbReference>
<gene>
    <name evidence="8" type="ORF">M514_27261</name>
</gene>
<dbReference type="GO" id="GO:0004519">
    <property type="term" value="F:endonuclease activity"/>
    <property type="evidence" value="ECO:0007669"/>
    <property type="project" value="UniProtKB-KW"/>
</dbReference>
<dbReference type="InterPro" id="IPR036875">
    <property type="entry name" value="Znf_CCHC_sf"/>
</dbReference>
<evidence type="ECO:0000259" key="7">
    <source>
        <dbReference type="PROSITE" id="PS50158"/>
    </source>
</evidence>